<dbReference type="AlphaFoldDB" id="A0A0V1GKB5"/>
<name>A0A0V1GKB5_9BILA</name>
<organism evidence="1 2">
    <name type="scientific">Trichinella zimbabwensis</name>
    <dbReference type="NCBI Taxonomy" id="268475"/>
    <lineage>
        <taxon>Eukaryota</taxon>
        <taxon>Metazoa</taxon>
        <taxon>Ecdysozoa</taxon>
        <taxon>Nematoda</taxon>
        <taxon>Enoplea</taxon>
        <taxon>Dorylaimia</taxon>
        <taxon>Trichinellida</taxon>
        <taxon>Trichinellidae</taxon>
        <taxon>Trichinella</taxon>
    </lineage>
</organism>
<gene>
    <name evidence="1" type="ORF">T11_14305</name>
</gene>
<proteinExistence type="predicted"/>
<accession>A0A0V1GKB5</accession>
<comment type="caution">
    <text evidence="1">The sequence shown here is derived from an EMBL/GenBank/DDBJ whole genome shotgun (WGS) entry which is preliminary data.</text>
</comment>
<feature type="non-terminal residue" evidence="1">
    <location>
        <position position="1"/>
    </location>
</feature>
<dbReference type="EMBL" id="JYDP01001266">
    <property type="protein sequence ID" value="KRY98624.1"/>
    <property type="molecule type" value="Genomic_DNA"/>
</dbReference>
<keyword evidence="2" id="KW-1185">Reference proteome</keyword>
<protein>
    <submittedName>
        <fullName evidence="1">Uncharacterized protein</fullName>
    </submittedName>
</protein>
<dbReference type="Proteomes" id="UP000055024">
    <property type="component" value="Unassembled WGS sequence"/>
</dbReference>
<evidence type="ECO:0000313" key="2">
    <source>
        <dbReference type="Proteomes" id="UP000055024"/>
    </source>
</evidence>
<evidence type="ECO:0000313" key="1">
    <source>
        <dbReference type="EMBL" id="KRY98624.1"/>
    </source>
</evidence>
<sequence length="42" mass="4819">LHDCVFVEILPKTLNHNVILVGNFSSKTKPVLLLIRHIIVFH</sequence>
<reference evidence="1 2" key="1">
    <citation type="submission" date="2015-01" db="EMBL/GenBank/DDBJ databases">
        <title>Evolution of Trichinella species and genotypes.</title>
        <authorList>
            <person name="Korhonen P.K."/>
            <person name="Edoardo P."/>
            <person name="Giuseppe L.R."/>
            <person name="Gasser R.B."/>
        </authorList>
    </citation>
    <scope>NUCLEOTIDE SEQUENCE [LARGE SCALE GENOMIC DNA]</scope>
    <source>
        <strain evidence="1">ISS1029</strain>
    </source>
</reference>